<dbReference type="Proteomes" id="UP000886289">
    <property type="component" value="Unassembled WGS sequence"/>
</dbReference>
<accession>A0A7C0Y9M9</accession>
<comment type="caution">
    <text evidence="3">The sequence shown here is derived from an EMBL/GenBank/DDBJ whole genome shotgun (WGS) entry which is preliminary data.</text>
</comment>
<dbReference type="Gene3D" id="3.40.50.2000">
    <property type="entry name" value="Glycogen Phosphorylase B"/>
    <property type="match status" value="2"/>
</dbReference>
<dbReference type="SUPFAM" id="SSF53756">
    <property type="entry name" value="UDP-Glycosyltransferase/glycogen phosphorylase"/>
    <property type="match status" value="1"/>
</dbReference>
<dbReference type="GO" id="GO:0016757">
    <property type="term" value="F:glycosyltransferase activity"/>
    <property type="evidence" value="ECO:0007669"/>
    <property type="project" value="InterPro"/>
</dbReference>
<evidence type="ECO:0000259" key="2">
    <source>
        <dbReference type="Pfam" id="PF13439"/>
    </source>
</evidence>
<dbReference type="InterPro" id="IPR028098">
    <property type="entry name" value="Glyco_trans_4-like_N"/>
</dbReference>
<dbReference type="EMBL" id="DRBS01000146">
    <property type="protein sequence ID" value="HDD43972.1"/>
    <property type="molecule type" value="Genomic_DNA"/>
</dbReference>
<organism evidence="3">
    <name type="scientific">Desulfofervidus auxilii</name>
    <dbReference type="NCBI Taxonomy" id="1621989"/>
    <lineage>
        <taxon>Bacteria</taxon>
        <taxon>Pseudomonadati</taxon>
        <taxon>Thermodesulfobacteriota</taxon>
        <taxon>Candidatus Desulfofervidia</taxon>
        <taxon>Candidatus Desulfofervidales</taxon>
        <taxon>Candidatus Desulfofervidaceae</taxon>
        <taxon>Candidatus Desulfofervidus</taxon>
    </lineage>
</organism>
<evidence type="ECO:0000313" key="3">
    <source>
        <dbReference type="EMBL" id="HDD43972.1"/>
    </source>
</evidence>
<sequence>MKILHLEGALGWGGQQIRICKKIKALKEKGYWIALGTFPETKIFYKAKEFNIPIYHLPLKKKDLKGIPALLNLIKRENINIIHTHTSWDTWVASIVKLIYPKFVLIRTRHISTPVGRNPLSWLLYNIFSDCIITTGEFIRRQLIEYNKFNPKKIISIPTGVDLSIFDPERVKGSLNKNGFLIGMISIFLEWKGHKYFILAAKKILKEIPFAKFYIIGDGSKEAKEMIEKQIYSLNLKEKVYMLGFREDIPQILASLDILVHPSYGSEGVPQVILQALAMKKPVIATNVGGIPEVIKNNETGLLIPPKDVDAIVEAVIELYKNKNLRDFLGKEGRRLVEERYSFDKTIQKIEEIYKTLLKINI</sequence>
<dbReference type="InterPro" id="IPR001296">
    <property type="entry name" value="Glyco_trans_1"/>
</dbReference>
<feature type="domain" description="Glycosyltransferase subfamily 4-like N-terminal" evidence="2">
    <location>
        <begin position="12"/>
        <end position="164"/>
    </location>
</feature>
<evidence type="ECO:0000259" key="1">
    <source>
        <dbReference type="Pfam" id="PF00534"/>
    </source>
</evidence>
<protein>
    <submittedName>
        <fullName evidence="3">Glycosyltransferase family 1 protein</fullName>
    </submittedName>
</protein>
<dbReference type="PANTHER" id="PTHR12526:SF638">
    <property type="entry name" value="SPORE COAT PROTEIN SA"/>
    <property type="match status" value="1"/>
</dbReference>
<name>A0A7C0Y9M9_DESA2</name>
<dbReference type="CDD" id="cd03801">
    <property type="entry name" value="GT4_PimA-like"/>
    <property type="match status" value="1"/>
</dbReference>
<dbReference type="Pfam" id="PF13439">
    <property type="entry name" value="Glyco_transf_4"/>
    <property type="match status" value="1"/>
</dbReference>
<dbReference type="Pfam" id="PF00534">
    <property type="entry name" value="Glycos_transf_1"/>
    <property type="match status" value="1"/>
</dbReference>
<proteinExistence type="predicted"/>
<dbReference type="PANTHER" id="PTHR12526">
    <property type="entry name" value="GLYCOSYLTRANSFERASE"/>
    <property type="match status" value="1"/>
</dbReference>
<feature type="domain" description="Glycosyl transferase family 1" evidence="1">
    <location>
        <begin position="169"/>
        <end position="335"/>
    </location>
</feature>
<reference evidence="3" key="1">
    <citation type="journal article" date="2020" name="mSystems">
        <title>Genome- and Community-Level Interaction Insights into Carbon Utilization and Element Cycling Functions of Hydrothermarchaeota in Hydrothermal Sediment.</title>
        <authorList>
            <person name="Zhou Z."/>
            <person name="Liu Y."/>
            <person name="Xu W."/>
            <person name="Pan J."/>
            <person name="Luo Z.H."/>
            <person name="Li M."/>
        </authorList>
    </citation>
    <scope>NUCLEOTIDE SEQUENCE [LARGE SCALE GENOMIC DNA]</scope>
    <source>
        <strain evidence="3">HyVt-233</strain>
    </source>
</reference>
<gene>
    <name evidence="3" type="ORF">ENG63_03820</name>
</gene>
<dbReference type="AlphaFoldDB" id="A0A7C0Y9M9"/>